<dbReference type="STRING" id="1414654.BFR47_04985"/>
<comment type="caution">
    <text evidence="4">The sequence shown here is derived from an EMBL/GenBank/DDBJ whole genome shotgun (WGS) entry which is preliminary data.</text>
</comment>
<dbReference type="InterPro" id="IPR036291">
    <property type="entry name" value="NAD(P)-bd_dom_sf"/>
</dbReference>
<feature type="domain" description="NAD-dependent epimerase/dehydratase" evidence="3">
    <location>
        <begin position="3"/>
        <end position="199"/>
    </location>
</feature>
<dbReference type="SUPFAM" id="SSF51735">
    <property type="entry name" value="NAD(P)-binding Rossmann-fold domains"/>
    <property type="match status" value="1"/>
</dbReference>
<keyword evidence="5" id="KW-1185">Reference proteome</keyword>
<evidence type="ECO:0000256" key="2">
    <source>
        <dbReference type="ARBA" id="ARBA00023277"/>
    </source>
</evidence>
<dbReference type="Gene3D" id="3.40.50.720">
    <property type="entry name" value="NAD(P)-binding Rossmann-like Domain"/>
    <property type="match status" value="1"/>
</dbReference>
<organism evidence="4 5">
    <name type="scientific">Oceanisphaera psychrotolerans</name>
    <dbReference type="NCBI Taxonomy" id="1414654"/>
    <lineage>
        <taxon>Bacteria</taxon>
        <taxon>Pseudomonadati</taxon>
        <taxon>Pseudomonadota</taxon>
        <taxon>Gammaproteobacteria</taxon>
        <taxon>Aeromonadales</taxon>
        <taxon>Aeromonadaceae</taxon>
        <taxon>Oceanisphaera</taxon>
    </lineage>
</organism>
<dbReference type="AlphaFoldDB" id="A0A1J4QC82"/>
<dbReference type="RefSeq" id="WP_071473756.1">
    <property type="nucleotide sequence ID" value="NZ_MDKE01000055.1"/>
</dbReference>
<dbReference type="PANTHER" id="PTHR43103">
    <property type="entry name" value="NUCLEOSIDE-DIPHOSPHATE-SUGAR EPIMERASE"/>
    <property type="match status" value="1"/>
</dbReference>
<evidence type="ECO:0000259" key="3">
    <source>
        <dbReference type="Pfam" id="PF01370"/>
    </source>
</evidence>
<dbReference type="PANTHER" id="PTHR43103:SF3">
    <property type="entry name" value="ADP-L-GLYCERO-D-MANNO-HEPTOSE-6-EPIMERASE"/>
    <property type="match status" value="1"/>
</dbReference>
<name>A0A1J4QC82_9GAMM</name>
<protein>
    <recommendedName>
        <fullName evidence="3">NAD-dependent epimerase/dehydratase domain-containing protein</fullName>
    </recommendedName>
</protein>
<accession>A0A1J4QC82</accession>
<dbReference type="InterPro" id="IPR050005">
    <property type="entry name" value="DenD"/>
</dbReference>
<reference evidence="4 5" key="1">
    <citation type="submission" date="2016-07" db="EMBL/GenBank/DDBJ databases">
        <title>Draft Genome Sequence of Oceanisphaera psychrotolerans, isolated from coastal sediment samples.</title>
        <authorList>
            <person name="Zhuo S."/>
            <person name="Ruan Z."/>
        </authorList>
    </citation>
    <scope>NUCLEOTIDE SEQUENCE [LARGE SCALE GENOMIC DNA]</scope>
    <source>
        <strain evidence="4 5">LAM-WHM-ZC</strain>
    </source>
</reference>
<evidence type="ECO:0000313" key="4">
    <source>
        <dbReference type="EMBL" id="OIN05547.1"/>
    </source>
</evidence>
<keyword evidence="1" id="KW-0521">NADP</keyword>
<dbReference type="Proteomes" id="UP000243073">
    <property type="component" value="Unassembled WGS sequence"/>
</dbReference>
<dbReference type="InterPro" id="IPR001509">
    <property type="entry name" value="Epimerase_deHydtase"/>
</dbReference>
<dbReference type="NCBIfam" id="NF043036">
    <property type="entry name" value="ErythonDh"/>
    <property type="match status" value="1"/>
</dbReference>
<gene>
    <name evidence="4" type="ORF">BFR47_04985</name>
</gene>
<dbReference type="Pfam" id="PF01370">
    <property type="entry name" value="Epimerase"/>
    <property type="match status" value="1"/>
</dbReference>
<keyword evidence="2" id="KW-0119">Carbohydrate metabolism</keyword>
<evidence type="ECO:0000313" key="5">
    <source>
        <dbReference type="Proteomes" id="UP000243073"/>
    </source>
</evidence>
<proteinExistence type="predicted"/>
<dbReference type="OrthoDB" id="9810734at2"/>
<dbReference type="EMBL" id="MDKE01000055">
    <property type="protein sequence ID" value="OIN05547.1"/>
    <property type="molecule type" value="Genomic_DNA"/>
</dbReference>
<dbReference type="Gene3D" id="3.90.25.10">
    <property type="entry name" value="UDP-galactose 4-epimerase, domain 1"/>
    <property type="match status" value="1"/>
</dbReference>
<evidence type="ECO:0000256" key="1">
    <source>
        <dbReference type="ARBA" id="ARBA00022857"/>
    </source>
</evidence>
<dbReference type="GO" id="GO:0016491">
    <property type="term" value="F:oxidoreductase activity"/>
    <property type="evidence" value="ECO:0007669"/>
    <property type="project" value="InterPro"/>
</dbReference>
<sequence>MNIIITGGAGFLGQRLARALLTQDQMQFSTLTLADVILPSAPLADPRVRCVQADLGSQAEVQALVGADTGLIYHLAAIVSSHAEADFDLGIQVNIEATRYLLEAARHQAPGCRFVFSSSLAVFGGELPELIQDNTAVCPQSSYGMEKAVCELMVNDYARKGFIDGRVLRLPTISVRPGKPNKAASSFASGIIREPLQGEATVCPVSPSLSMWLSSPATVIDNFIRAAQVPAEAFGASRTVNLPGITVTVAQMIESLRRVAGDEVCARISYQEDESISRIVASWPGRFNISRAQALGFVQDADFDAVIRSFIQHDLQGAQQ</sequence>
<dbReference type="CDD" id="cd05238">
    <property type="entry name" value="Gne_like_SDR_e"/>
    <property type="match status" value="1"/>
</dbReference>